<dbReference type="FunCoup" id="A0A7M7MDM0">
    <property type="interactions" value="1"/>
</dbReference>
<dbReference type="SMART" id="SM00365">
    <property type="entry name" value="LRR_SD22"/>
    <property type="match status" value="11"/>
</dbReference>
<dbReference type="PRINTS" id="PR01537">
    <property type="entry name" value="INTRLKN1R1F"/>
</dbReference>
<keyword evidence="12" id="KW-1015">Disulfide bond</keyword>
<evidence type="ECO:0000256" key="3">
    <source>
        <dbReference type="ARBA" id="ARBA00009634"/>
    </source>
</evidence>
<dbReference type="OrthoDB" id="2015831at2759"/>
<evidence type="ECO:0000256" key="11">
    <source>
        <dbReference type="ARBA" id="ARBA00023136"/>
    </source>
</evidence>
<dbReference type="KEGG" id="vde:111247533"/>
<dbReference type="GeneID" id="111247533"/>
<dbReference type="InterPro" id="IPR032675">
    <property type="entry name" value="LRR_dom_sf"/>
</dbReference>
<dbReference type="PANTHER" id="PTHR24365:SF541">
    <property type="entry name" value="PROTEIN TOLL-RELATED"/>
    <property type="match status" value="1"/>
</dbReference>
<name>A0A7M7MDM0_VARDE</name>
<dbReference type="InterPro" id="IPR001611">
    <property type="entry name" value="Leu-rich_rpt"/>
</dbReference>
<dbReference type="Proteomes" id="UP000594260">
    <property type="component" value="Unplaced"/>
</dbReference>
<dbReference type="GO" id="GO:0007165">
    <property type="term" value="P:signal transduction"/>
    <property type="evidence" value="ECO:0007669"/>
    <property type="project" value="InterPro"/>
</dbReference>
<evidence type="ECO:0000256" key="10">
    <source>
        <dbReference type="ARBA" id="ARBA00022989"/>
    </source>
</evidence>
<dbReference type="Pfam" id="PF00560">
    <property type="entry name" value="LRR_1"/>
    <property type="match status" value="1"/>
</dbReference>
<dbReference type="GO" id="GO:0005886">
    <property type="term" value="C:plasma membrane"/>
    <property type="evidence" value="ECO:0007669"/>
    <property type="project" value="TreeGrafter"/>
</dbReference>
<keyword evidence="6" id="KW-0433">Leucine-rich repeat</keyword>
<keyword evidence="10 15" id="KW-1133">Transmembrane helix</keyword>
<dbReference type="InterPro" id="IPR000157">
    <property type="entry name" value="TIR_dom"/>
</dbReference>
<dbReference type="FunFam" id="3.80.10.10:FF:000002">
    <property type="entry name" value="Slit guidance ligand 2"/>
    <property type="match status" value="1"/>
</dbReference>
<proteinExistence type="inferred from homology"/>
<dbReference type="InParanoid" id="A0A7M7MDM0"/>
<evidence type="ECO:0000313" key="18">
    <source>
        <dbReference type="Proteomes" id="UP000594260"/>
    </source>
</evidence>
<dbReference type="InterPro" id="IPR000483">
    <property type="entry name" value="Cys-rich_flank_reg_C"/>
</dbReference>
<dbReference type="PANTHER" id="PTHR24365">
    <property type="entry name" value="TOLL-LIKE RECEPTOR"/>
    <property type="match status" value="1"/>
</dbReference>
<dbReference type="Pfam" id="PF13516">
    <property type="entry name" value="LRR_6"/>
    <property type="match status" value="1"/>
</dbReference>
<evidence type="ECO:0000256" key="5">
    <source>
        <dbReference type="ARBA" id="ARBA00022525"/>
    </source>
</evidence>
<keyword evidence="7 15" id="KW-0812">Transmembrane</keyword>
<keyword evidence="13" id="KW-0675">Receptor</keyword>
<keyword evidence="18" id="KW-1185">Reference proteome</keyword>
<comment type="similarity">
    <text evidence="3">Belongs to the Toll-like receptor family.</text>
</comment>
<keyword evidence="11 15" id="KW-0472">Membrane</keyword>
<feature type="domain" description="TIR" evidence="16">
    <location>
        <begin position="1049"/>
        <end position="1185"/>
    </location>
</feature>
<dbReference type="SMART" id="SM00369">
    <property type="entry name" value="LRR_TYP"/>
    <property type="match status" value="21"/>
</dbReference>
<evidence type="ECO:0000256" key="6">
    <source>
        <dbReference type="ARBA" id="ARBA00022614"/>
    </source>
</evidence>
<dbReference type="PRINTS" id="PR00019">
    <property type="entry name" value="LEURICHRPT"/>
</dbReference>
<dbReference type="SUPFAM" id="SSF52200">
    <property type="entry name" value="Toll/Interleukin receptor TIR domain"/>
    <property type="match status" value="1"/>
</dbReference>
<dbReference type="InterPro" id="IPR003591">
    <property type="entry name" value="Leu-rich_rpt_typical-subtyp"/>
</dbReference>
<keyword evidence="5" id="KW-0964">Secreted</keyword>
<protein>
    <recommendedName>
        <fullName evidence="16">TIR domain-containing protein</fullName>
    </recommendedName>
</protein>
<dbReference type="SUPFAM" id="SSF52058">
    <property type="entry name" value="L domain-like"/>
    <property type="match status" value="4"/>
</dbReference>
<dbReference type="GO" id="GO:0038023">
    <property type="term" value="F:signaling receptor activity"/>
    <property type="evidence" value="ECO:0007669"/>
    <property type="project" value="TreeGrafter"/>
</dbReference>
<dbReference type="Gene3D" id="3.80.10.10">
    <property type="entry name" value="Ribonuclease Inhibitor"/>
    <property type="match status" value="6"/>
</dbReference>
<dbReference type="Pfam" id="PF13855">
    <property type="entry name" value="LRR_8"/>
    <property type="match status" value="5"/>
</dbReference>
<dbReference type="EnsemblMetazoa" id="XM_022798562">
    <property type="protein sequence ID" value="XP_022654297"/>
    <property type="gene ID" value="LOC111247533"/>
</dbReference>
<dbReference type="Gene3D" id="3.40.50.10140">
    <property type="entry name" value="Toll/interleukin-1 receptor homology (TIR) domain"/>
    <property type="match status" value="1"/>
</dbReference>
<dbReference type="SMART" id="SM00364">
    <property type="entry name" value="LRR_BAC"/>
    <property type="match status" value="7"/>
</dbReference>
<dbReference type="SMART" id="SM00082">
    <property type="entry name" value="LRRCT"/>
    <property type="match status" value="2"/>
</dbReference>
<evidence type="ECO:0000256" key="15">
    <source>
        <dbReference type="SAM" id="Phobius"/>
    </source>
</evidence>
<evidence type="ECO:0000256" key="13">
    <source>
        <dbReference type="ARBA" id="ARBA00023170"/>
    </source>
</evidence>
<evidence type="ECO:0000256" key="14">
    <source>
        <dbReference type="ARBA" id="ARBA00023180"/>
    </source>
</evidence>
<evidence type="ECO:0000256" key="4">
    <source>
        <dbReference type="ARBA" id="ARBA00022473"/>
    </source>
</evidence>
<dbReference type="InterPro" id="IPR035897">
    <property type="entry name" value="Toll_tir_struct_dom_sf"/>
</dbReference>
<evidence type="ECO:0000256" key="12">
    <source>
        <dbReference type="ARBA" id="ARBA00023157"/>
    </source>
</evidence>
<dbReference type="PROSITE" id="PS51257">
    <property type="entry name" value="PROKAR_LIPOPROTEIN"/>
    <property type="match status" value="1"/>
</dbReference>
<keyword evidence="14" id="KW-0325">Glycoprotein</keyword>
<dbReference type="GO" id="GO:0005576">
    <property type="term" value="C:extracellular region"/>
    <property type="evidence" value="ECO:0007669"/>
    <property type="project" value="UniProtKB-SubCell"/>
</dbReference>
<keyword evidence="9" id="KW-0677">Repeat</keyword>
<sequence>MDTMRTVIAPIQYITLLACCIPQSYVLDARYVRPEDCTWEPMADSARVSMTCGIHAFESGANPTNFSLIVPYHIEQLAVCCTGERRAFQRSHLADSSFRHLRGLRSLTIERCKFNYLPPRAFEGLKSLRHLTVRTFSSDSGYRTPLKVSPSSLTPLESIESLDLSENNIESLNAGLLCGLDRLAFVNLTRNSFFDVFSMGLSLNSRCRPTVREIKMGHNKIEVLLDNGLASLLHLKQLDLDYNQITTIESGAFAGLWHLERLDISHNRLVALPEGLFQSTPQLLELYIRNNTLNDLPPGLFVGLGQLTMLDLGHNQLATLGSLGTPDSRVDLTQLKVLDLSHNRLTRLDASTFRALVNLRALDLQGNLIDYIGDSTFYALTRLQTLTLSRNYLKMIGPQATIGLSSMVAFQLDNNRLEIIHRDTFKNTSVLQELSLAFNRLSCIPDDMLSLKMLRSLDLSFNGIRDIANASYQGLNQLYALNLMGNKIGNISQGAFNKMPAVRILNLANNRIQAIEQGTFDNVSSLHYLRLDANHIEDVNGLFNTLHDLIMLNISINRIRWFDYALIPVGLQWLDMHDNQIEALGNYFNFEQSLKLRTLDASSNKLIDLDSSSLPNGIEIVYLRNNNIKRIQPFTFLGKHNLSLVDLTRNKLTTLEMAAFRLSMVPSRRPLPEFAIASNPYMCNCHTEWLQRLQIQTAATTYEDSRQYPRFIDLHNIECSISYLNNFQLQLLSETKSSQFLCEYNAHCFPSCRCCNLDGCDCEIVCPAGCTCYHDRTWNSNIIVCSSRQHVEIPKRLPMQASVVYLDGNEIAHLTTDAFIGRTNLKTLFLNNSNVEIIKNGTFLGLQELRKLHLEYNKITRLHGHEFDGLFKLQELYLTDNQISYINNMTFANLKNLGVLHLSRNRLREIAAWSFQRNMRLTEIHMSSNPWTCDCHFTDQLGEFLQKHGSAVGDILQLSCVYNSTTTLPLWEVNVTQCHHSSNNVFSIQRYRFQRIGDSVPMPLVVGSLVLLLVSVTVTVIFYLRQKSLWLFGRYGMGMFHRTTIEEEKLFDAFVSYSKKDETFVIQILAPELEYGNPPYRLCLHYRDLPMVMGYLSEAIEEAVESSRTTIVILSEHFLESEWCRYEFKSAHHEVLNNSNYKLVVIFLGRVSYSDLDPDIRTWLRHSTFLHWGEKSFWDKLRHSLPGARNRKIIRSDLNSVAVHI</sequence>
<evidence type="ECO:0000256" key="2">
    <source>
        <dbReference type="ARBA" id="ARBA00004613"/>
    </source>
</evidence>
<dbReference type="GO" id="GO:0007399">
    <property type="term" value="P:nervous system development"/>
    <property type="evidence" value="ECO:0007669"/>
    <property type="project" value="UniProtKB-ARBA"/>
</dbReference>
<dbReference type="FunFam" id="3.40.50.10140:FF:000021">
    <property type="entry name" value="Toll receptor 13"/>
    <property type="match status" value="1"/>
</dbReference>
<evidence type="ECO:0000256" key="7">
    <source>
        <dbReference type="ARBA" id="ARBA00022692"/>
    </source>
</evidence>
<evidence type="ECO:0000256" key="1">
    <source>
        <dbReference type="ARBA" id="ARBA00004479"/>
    </source>
</evidence>
<evidence type="ECO:0000256" key="8">
    <source>
        <dbReference type="ARBA" id="ARBA00022729"/>
    </source>
</evidence>
<accession>A0A7M7MDM0</accession>
<dbReference type="SMART" id="SM00255">
    <property type="entry name" value="TIR"/>
    <property type="match status" value="1"/>
</dbReference>
<dbReference type="AlphaFoldDB" id="A0A7M7MDM0"/>
<reference evidence="17" key="1">
    <citation type="submission" date="2021-01" db="UniProtKB">
        <authorList>
            <consortium name="EnsemblMetazoa"/>
        </authorList>
    </citation>
    <scope>IDENTIFICATION</scope>
</reference>
<organism evidence="17 18">
    <name type="scientific">Varroa destructor</name>
    <name type="common">Honeybee mite</name>
    <dbReference type="NCBI Taxonomy" id="109461"/>
    <lineage>
        <taxon>Eukaryota</taxon>
        <taxon>Metazoa</taxon>
        <taxon>Ecdysozoa</taxon>
        <taxon>Arthropoda</taxon>
        <taxon>Chelicerata</taxon>
        <taxon>Arachnida</taxon>
        <taxon>Acari</taxon>
        <taxon>Parasitiformes</taxon>
        <taxon>Mesostigmata</taxon>
        <taxon>Gamasina</taxon>
        <taxon>Dermanyssoidea</taxon>
        <taxon>Varroidae</taxon>
        <taxon>Varroa</taxon>
    </lineage>
</organism>
<comment type="subcellular location">
    <subcellularLocation>
        <location evidence="1">Membrane</location>
        <topology evidence="1">Single-pass type I membrane protein</topology>
    </subcellularLocation>
    <subcellularLocation>
        <location evidence="2">Secreted</location>
    </subcellularLocation>
</comment>
<evidence type="ECO:0000256" key="9">
    <source>
        <dbReference type="ARBA" id="ARBA00022737"/>
    </source>
</evidence>
<evidence type="ECO:0000259" key="16">
    <source>
        <dbReference type="PROSITE" id="PS50104"/>
    </source>
</evidence>
<keyword evidence="4" id="KW-0217">Developmental protein</keyword>
<keyword evidence="8" id="KW-0732">Signal</keyword>
<feature type="transmembrane region" description="Helical" evidence="15">
    <location>
        <begin position="1002"/>
        <end position="1024"/>
    </location>
</feature>
<dbReference type="PROSITE" id="PS51450">
    <property type="entry name" value="LRR"/>
    <property type="match status" value="7"/>
</dbReference>
<evidence type="ECO:0000313" key="17">
    <source>
        <dbReference type="EnsemblMetazoa" id="XP_022654297"/>
    </source>
</evidence>
<dbReference type="RefSeq" id="XP_022654297.1">
    <property type="nucleotide sequence ID" value="XM_022798562.1"/>
</dbReference>
<dbReference type="PROSITE" id="PS50104">
    <property type="entry name" value="TIR"/>
    <property type="match status" value="1"/>
</dbReference>
<dbReference type="Pfam" id="PF01582">
    <property type="entry name" value="TIR"/>
    <property type="match status" value="1"/>
</dbReference>